<dbReference type="OrthoDB" id="10044939at2759"/>
<evidence type="ECO:0000313" key="1">
    <source>
        <dbReference type="EMBL" id="RNA17469.1"/>
    </source>
</evidence>
<organism evidence="1 2">
    <name type="scientific">Brachionus plicatilis</name>
    <name type="common">Marine rotifer</name>
    <name type="synonym">Brachionus muelleri</name>
    <dbReference type="NCBI Taxonomy" id="10195"/>
    <lineage>
        <taxon>Eukaryota</taxon>
        <taxon>Metazoa</taxon>
        <taxon>Spiralia</taxon>
        <taxon>Gnathifera</taxon>
        <taxon>Rotifera</taxon>
        <taxon>Eurotatoria</taxon>
        <taxon>Monogononta</taxon>
        <taxon>Pseudotrocha</taxon>
        <taxon>Ploima</taxon>
        <taxon>Brachionidae</taxon>
        <taxon>Brachionus</taxon>
    </lineage>
</organism>
<reference evidence="1 2" key="1">
    <citation type="journal article" date="2018" name="Sci. Rep.">
        <title>Genomic signatures of local adaptation to the degree of environmental predictability in rotifers.</title>
        <authorList>
            <person name="Franch-Gras L."/>
            <person name="Hahn C."/>
            <person name="Garcia-Roger E.M."/>
            <person name="Carmona M.J."/>
            <person name="Serra M."/>
            <person name="Gomez A."/>
        </authorList>
    </citation>
    <scope>NUCLEOTIDE SEQUENCE [LARGE SCALE GENOMIC DNA]</scope>
    <source>
        <strain evidence="1">HYR1</strain>
    </source>
</reference>
<accession>A0A3M7R1X2</accession>
<name>A0A3M7R1X2_BRAPC</name>
<proteinExistence type="predicted"/>
<keyword evidence="2" id="KW-1185">Reference proteome</keyword>
<gene>
    <name evidence="1" type="ORF">BpHYR1_012134</name>
</gene>
<comment type="caution">
    <text evidence="1">The sequence shown here is derived from an EMBL/GenBank/DDBJ whole genome shotgun (WGS) entry which is preliminary data.</text>
</comment>
<protein>
    <submittedName>
        <fullName evidence="1">Uncharacterized protein</fullName>
    </submittedName>
</protein>
<dbReference type="Proteomes" id="UP000276133">
    <property type="component" value="Unassembled WGS sequence"/>
</dbReference>
<dbReference type="AlphaFoldDB" id="A0A3M7R1X2"/>
<dbReference type="EMBL" id="REGN01004447">
    <property type="protein sequence ID" value="RNA17469.1"/>
    <property type="molecule type" value="Genomic_DNA"/>
</dbReference>
<evidence type="ECO:0000313" key="2">
    <source>
        <dbReference type="Proteomes" id="UP000276133"/>
    </source>
</evidence>
<sequence length="108" mass="12876">MAAIENQDRWQRINFLQKCFIHFKNVRDKVRFKYVYKEYCVSLIFDPLTNQLKISTYESNHEKQVKFENSVIEDLTIGFGFPLSIVDKPGFHSFTKKECSSKLKLFNK</sequence>